<evidence type="ECO:0000256" key="3">
    <source>
        <dbReference type="ARBA" id="ARBA00012355"/>
    </source>
</evidence>
<gene>
    <name evidence="8" type="primary">ectA</name>
    <name evidence="10" type="ORF">BEN30_08460</name>
</gene>
<comment type="pathway">
    <text evidence="1 8">Amine and polyamine biosynthesis; ectoine biosynthesis; L-ectoine from L-aspartate 4-semialdehyde: step 2/3.</text>
</comment>
<feature type="domain" description="N-acetyltransferase" evidence="9">
    <location>
        <begin position="18"/>
        <end position="176"/>
    </location>
</feature>
<keyword evidence="11" id="KW-1185">Reference proteome</keyword>
<evidence type="ECO:0000256" key="1">
    <source>
        <dbReference type="ARBA" id="ARBA00004978"/>
    </source>
</evidence>
<dbReference type="SUPFAM" id="SSF55729">
    <property type="entry name" value="Acyl-CoA N-acyltransferases (Nat)"/>
    <property type="match status" value="1"/>
</dbReference>
<accession>A0A1E5Q8V7</accession>
<sequence length="179" mass="19385">MSAAMIKDSEALLDKDGVAVRTALESDGALLWEIARDAKGIDLNSPYAYMMMCQNFCDTSAVVEVYGQPAGFVTAYRLPKRPQVLFVWQIAVLPEFRGLGIGQRLLDGLVTLPGCATVRTMETTVTPSNGASEALFRGFAKTQGACLDIREGFASTDFPDDAPGDAERLFVIHPLHPID</sequence>
<evidence type="ECO:0000259" key="9">
    <source>
        <dbReference type="PROSITE" id="PS51186"/>
    </source>
</evidence>
<dbReference type="UniPathway" id="UPA00067">
    <property type="reaction ID" value="UER00122"/>
</dbReference>
<comment type="caution">
    <text evidence="10">The sequence shown here is derived from an EMBL/GenBank/DDBJ whole genome shotgun (WGS) entry which is preliminary data.</text>
</comment>
<evidence type="ECO:0000256" key="2">
    <source>
        <dbReference type="ARBA" id="ARBA00010712"/>
    </source>
</evidence>
<evidence type="ECO:0000256" key="8">
    <source>
        <dbReference type="RuleBase" id="RU365045"/>
    </source>
</evidence>
<reference evidence="11" key="1">
    <citation type="submission" date="2016-07" db="EMBL/GenBank/DDBJ databases">
        <authorList>
            <person name="Florea S."/>
            <person name="Webb J.S."/>
            <person name="Jaromczyk J."/>
            <person name="Schardl C.L."/>
        </authorList>
    </citation>
    <scope>NUCLEOTIDE SEQUENCE [LARGE SCALE GENOMIC DNA]</scope>
    <source>
        <strain evidence="11">MV-1</strain>
    </source>
</reference>
<evidence type="ECO:0000256" key="6">
    <source>
        <dbReference type="ARBA" id="ARBA00023315"/>
    </source>
</evidence>
<dbReference type="Gene3D" id="3.40.630.30">
    <property type="match status" value="1"/>
</dbReference>
<dbReference type="InterPro" id="IPR012772">
    <property type="entry name" value="Ectoine_EctA"/>
</dbReference>
<name>A0A1E5Q8V7_9PROT</name>
<evidence type="ECO:0000256" key="4">
    <source>
        <dbReference type="ARBA" id="ARBA00017935"/>
    </source>
</evidence>
<keyword evidence="5 8" id="KW-0808">Transferase</keyword>
<protein>
    <recommendedName>
        <fullName evidence="4 8">L-2,4-diaminobutyric acid acetyltransferase</fullName>
        <shortName evidence="8">DABA acetyltransferase</shortName>
        <ecNumber evidence="3 8">2.3.1.178</ecNumber>
    </recommendedName>
</protein>
<comment type="catalytic activity">
    <reaction evidence="7 8">
        <text>L-2,4-diaminobutanoate + acetyl-CoA = (2S)-4-acetamido-2-aminobutanoate + CoA + H(+)</text>
        <dbReference type="Rhea" id="RHEA:16901"/>
        <dbReference type="ChEBI" id="CHEBI:15378"/>
        <dbReference type="ChEBI" id="CHEBI:57287"/>
        <dbReference type="ChEBI" id="CHEBI:57288"/>
        <dbReference type="ChEBI" id="CHEBI:58761"/>
        <dbReference type="ChEBI" id="CHEBI:58929"/>
        <dbReference type="EC" id="2.3.1.178"/>
    </reaction>
</comment>
<dbReference type="AlphaFoldDB" id="A0A1E5Q8V7"/>
<dbReference type="Pfam" id="PF00583">
    <property type="entry name" value="Acetyltransf_1"/>
    <property type="match status" value="1"/>
</dbReference>
<organism evidence="10 11">
    <name type="scientific">Magnetovibrio blakemorei</name>
    <dbReference type="NCBI Taxonomy" id="28181"/>
    <lineage>
        <taxon>Bacteria</taxon>
        <taxon>Pseudomonadati</taxon>
        <taxon>Pseudomonadota</taxon>
        <taxon>Alphaproteobacteria</taxon>
        <taxon>Rhodospirillales</taxon>
        <taxon>Magnetovibrionaceae</taxon>
        <taxon>Magnetovibrio</taxon>
    </lineage>
</organism>
<dbReference type="GO" id="GO:0019491">
    <property type="term" value="P:ectoine biosynthetic process"/>
    <property type="evidence" value="ECO:0007669"/>
    <property type="project" value="UniProtKB-UniPathway"/>
</dbReference>
<dbReference type="InterPro" id="IPR016181">
    <property type="entry name" value="Acyl_CoA_acyltransferase"/>
</dbReference>
<evidence type="ECO:0000256" key="7">
    <source>
        <dbReference type="ARBA" id="ARBA00048924"/>
    </source>
</evidence>
<dbReference type="CDD" id="cd04301">
    <property type="entry name" value="NAT_SF"/>
    <property type="match status" value="1"/>
</dbReference>
<dbReference type="Proteomes" id="UP000095347">
    <property type="component" value="Unassembled WGS sequence"/>
</dbReference>
<evidence type="ECO:0000313" key="10">
    <source>
        <dbReference type="EMBL" id="OEJ67781.1"/>
    </source>
</evidence>
<comment type="similarity">
    <text evidence="2 8">Belongs to the acetyltransferase family. EctA subfamily.</text>
</comment>
<dbReference type="InterPro" id="IPR000182">
    <property type="entry name" value="GNAT_dom"/>
</dbReference>
<proteinExistence type="inferred from homology"/>
<comment type="function">
    <text evidence="8">Catalyzes the acetylation of L-2,4-diaminobutyrate (DABA) to gamma-N-acetyl-alpha,gamma-diaminobutyric acid (ADABA) with acetyl coenzyme A.</text>
</comment>
<dbReference type="EMBL" id="MCGG01000020">
    <property type="protein sequence ID" value="OEJ67781.1"/>
    <property type="molecule type" value="Genomic_DNA"/>
</dbReference>
<evidence type="ECO:0000313" key="11">
    <source>
        <dbReference type="Proteomes" id="UP000095347"/>
    </source>
</evidence>
<keyword evidence="6 8" id="KW-0012">Acyltransferase</keyword>
<dbReference type="GO" id="GO:0033816">
    <property type="term" value="F:diaminobutyrate acetyltransferase activity"/>
    <property type="evidence" value="ECO:0007669"/>
    <property type="project" value="UniProtKB-EC"/>
</dbReference>
<dbReference type="PROSITE" id="PS51186">
    <property type="entry name" value="GNAT"/>
    <property type="match status" value="1"/>
</dbReference>
<dbReference type="NCBIfam" id="TIGR02406">
    <property type="entry name" value="ectoine_EctA"/>
    <property type="match status" value="1"/>
</dbReference>
<dbReference type="STRING" id="28181.BEN30_08460"/>
<dbReference type="EC" id="2.3.1.178" evidence="3 8"/>
<evidence type="ECO:0000256" key="5">
    <source>
        <dbReference type="ARBA" id="ARBA00022679"/>
    </source>
</evidence>